<dbReference type="SMART" id="SM00181">
    <property type="entry name" value="EGF"/>
    <property type="match status" value="3"/>
</dbReference>
<feature type="chain" id="PRO_5042590954" evidence="14">
    <location>
        <begin position="22"/>
        <end position="1442"/>
    </location>
</feature>
<feature type="transmembrane region" description="Helical" evidence="13">
    <location>
        <begin position="1368"/>
        <end position="1388"/>
    </location>
</feature>
<feature type="domain" description="Laminin G" evidence="15">
    <location>
        <begin position="689"/>
        <end position="861"/>
    </location>
</feature>
<keyword evidence="6" id="KW-0106">Calcium</keyword>
<dbReference type="CDD" id="cd00054">
    <property type="entry name" value="EGF_CA"/>
    <property type="match status" value="2"/>
</dbReference>
<keyword evidence="10" id="KW-1015">Disulfide bond</keyword>
<dbReference type="Gene3D" id="2.10.25.10">
    <property type="entry name" value="Laminin"/>
    <property type="match status" value="3"/>
</dbReference>
<dbReference type="FunFam" id="2.60.120.200:FF:000007">
    <property type="entry name" value="neurexin-1 isoform X1"/>
    <property type="match status" value="1"/>
</dbReference>
<comment type="subcellular location">
    <subcellularLocation>
        <location evidence="1">Membrane</location>
        <topology evidence="1">Single-pass type I membrane protein</topology>
    </subcellularLocation>
</comment>
<evidence type="ECO:0000256" key="8">
    <source>
        <dbReference type="ARBA" id="ARBA00022989"/>
    </source>
</evidence>
<evidence type="ECO:0000256" key="6">
    <source>
        <dbReference type="ARBA" id="ARBA00022837"/>
    </source>
</evidence>
<dbReference type="InterPro" id="IPR000742">
    <property type="entry name" value="EGF"/>
</dbReference>
<keyword evidence="9 13" id="KW-0472">Membrane</keyword>
<accession>A0AAJ7X4G9</accession>
<comment type="caution">
    <text evidence="11">Lacks conserved residue(s) required for the propagation of feature annotation.</text>
</comment>
<dbReference type="FunFam" id="2.10.25.10:FF:000029">
    <property type="entry name" value="neurexin-1 isoform X1"/>
    <property type="match status" value="1"/>
</dbReference>
<dbReference type="Pfam" id="PF02210">
    <property type="entry name" value="Laminin_G_2"/>
    <property type="match status" value="6"/>
</dbReference>
<evidence type="ECO:0000256" key="10">
    <source>
        <dbReference type="ARBA" id="ARBA00023157"/>
    </source>
</evidence>
<dbReference type="PROSITE" id="PS50025">
    <property type="entry name" value="LAM_G_DOMAIN"/>
    <property type="match status" value="6"/>
</dbReference>
<dbReference type="Pfam" id="PF01034">
    <property type="entry name" value="Syndecan"/>
    <property type="match status" value="1"/>
</dbReference>
<reference evidence="18" key="1">
    <citation type="submission" date="2025-08" db="UniProtKB">
        <authorList>
            <consortium name="RefSeq"/>
        </authorList>
    </citation>
    <scope>IDENTIFICATION</scope>
    <source>
        <tissue evidence="18">Sperm</tissue>
    </source>
</reference>
<dbReference type="CDD" id="cd00110">
    <property type="entry name" value="LamG"/>
    <property type="match status" value="6"/>
</dbReference>
<dbReference type="Gene3D" id="2.60.120.200">
    <property type="match status" value="6"/>
</dbReference>
<keyword evidence="4" id="KW-0479">Metal-binding</keyword>
<dbReference type="GO" id="GO:0046872">
    <property type="term" value="F:metal ion binding"/>
    <property type="evidence" value="ECO:0007669"/>
    <property type="project" value="UniProtKB-KW"/>
</dbReference>
<feature type="domain" description="EGF-like" evidence="16">
    <location>
        <begin position="647"/>
        <end position="684"/>
    </location>
</feature>
<feature type="domain" description="EGF-like" evidence="16">
    <location>
        <begin position="1053"/>
        <end position="1090"/>
    </location>
</feature>
<protein>
    <submittedName>
        <fullName evidence="18">Neurexin-1-like isoform X14</fullName>
    </submittedName>
</protein>
<dbReference type="Proteomes" id="UP001318040">
    <property type="component" value="Chromosome 31"/>
</dbReference>
<keyword evidence="7" id="KW-0130">Cell adhesion</keyword>
<evidence type="ECO:0000313" key="17">
    <source>
        <dbReference type="Proteomes" id="UP001318040"/>
    </source>
</evidence>
<dbReference type="PROSITE" id="PS50026">
    <property type="entry name" value="EGF_3"/>
    <property type="match status" value="3"/>
</dbReference>
<evidence type="ECO:0000313" key="18">
    <source>
        <dbReference type="RefSeq" id="XP_032819713.1"/>
    </source>
</evidence>
<proteinExistence type="predicted"/>
<dbReference type="FunFam" id="2.60.120.200:FF:000005">
    <property type="entry name" value="neurexin-1 isoform X1"/>
    <property type="match status" value="1"/>
</dbReference>
<dbReference type="Pfam" id="PF00008">
    <property type="entry name" value="EGF"/>
    <property type="match status" value="1"/>
</dbReference>
<dbReference type="FunFam" id="2.60.120.200:FF:000001">
    <property type="entry name" value="neurexin-1 isoform X1"/>
    <property type="match status" value="1"/>
</dbReference>
<feature type="domain" description="Laminin G" evidence="15">
    <location>
        <begin position="875"/>
        <end position="1050"/>
    </location>
</feature>
<dbReference type="InterPro" id="IPR003585">
    <property type="entry name" value="Neurexin-like"/>
</dbReference>
<feature type="domain" description="Laminin G" evidence="15">
    <location>
        <begin position="451"/>
        <end position="643"/>
    </location>
</feature>
<dbReference type="InterPro" id="IPR001791">
    <property type="entry name" value="Laminin_G"/>
</dbReference>
<dbReference type="RefSeq" id="XP_032819713.1">
    <property type="nucleotide sequence ID" value="XM_032963822.1"/>
</dbReference>
<name>A0AAJ7X4G9_PETMA</name>
<feature type="domain" description="Laminin G" evidence="15">
    <location>
        <begin position="1094"/>
        <end position="1323"/>
    </location>
</feature>
<evidence type="ECO:0000256" key="5">
    <source>
        <dbReference type="ARBA" id="ARBA00022737"/>
    </source>
</evidence>
<dbReference type="GO" id="GO:0007155">
    <property type="term" value="P:cell adhesion"/>
    <property type="evidence" value="ECO:0007669"/>
    <property type="project" value="UniProtKB-KW"/>
</dbReference>
<evidence type="ECO:0000259" key="16">
    <source>
        <dbReference type="PROSITE" id="PS50026"/>
    </source>
</evidence>
<keyword evidence="14" id="KW-0732">Signal</keyword>
<dbReference type="FunFam" id="2.60.120.200:FF:000003">
    <property type="entry name" value="neurexin-1 isoform X1"/>
    <property type="match status" value="1"/>
</dbReference>
<dbReference type="PANTHER" id="PTHR15036:SF89">
    <property type="entry name" value="NEUREXIN 1, ISOFORM F"/>
    <property type="match status" value="1"/>
</dbReference>
<dbReference type="InterPro" id="IPR050372">
    <property type="entry name" value="Neurexin-related_CASP"/>
</dbReference>
<evidence type="ECO:0000256" key="2">
    <source>
        <dbReference type="ARBA" id="ARBA00022536"/>
    </source>
</evidence>
<gene>
    <name evidence="18" type="primary">LOC116947744</name>
</gene>
<feature type="domain" description="Laminin G" evidence="15">
    <location>
        <begin position="23"/>
        <end position="197"/>
    </location>
</feature>
<keyword evidence="2 11" id="KW-0245">EGF-like domain</keyword>
<evidence type="ECO:0000256" key="3">
    <source>
        <dbReference type="ARBA" id="ARBA00022692"/>
    </source>
</evidence>
<dbReference type="FunFam" id="2.60.120.200:FF:000004">
    <property type="entry name" value="neurexin-1 isoform X1"/>
    <property type="match status" value="1"/>
</dbReference>
<evidence type="ECO:0000259" key="15">
    <source>
        <dbReference type="PROSITE" id="PS50025"/>
    </source>
</evidence>
<evidence type="ECO:0000256" key="14">
    <source>
        <dbReference type="SAM" id="SignalP"/>
    </source>
</evidence>
<dbReference type="PANTHER" id="PTHR15036">
    <property type="entry name" value="PIKACHURIN-LIKE PROTEIN"/>
    <property type="match status" value="1"/>
</dbReference>
<feature type="region of interest" description="Disordered" evidence="12">
    <location>
        <begin position="1327"/>
        <end position="1351"/>
    </location>
</feature>
<evidence type="ECO:0000256" key="13">
    <source>
        <dbReference type="SAM" id="Phobius"/>
    </source>
</evidence>
<feature type="domain" description="EGF-like" evidence="16">
    <location>
        <begin position="193"/>
        <end position="231"/>
    </location>
</feature>
<dbReference type="SMART" id="SM00282">
    <property type="entry name" value="LamG"/>
    <property type="match status" value="6"/>
</dbReference>
<dbReference type="SMART" id="SM00294">
    <property type="entry name" value="4.1m"/>
    <property type="match status" value="1"/>
</dbReference>
<dbReference type="InterPro" id="IPR013320">
    <property type="entry name" value="ConA-like_dom_sf"/>
</dbReference>
<keyword evidence="5" id="KW-0677">Repeat</keyword>
<sequence>MTLKKPYIVWSFSFLVCMVCSLELEFTGSLNQWARFLQWDPNLNGNLSFQFRTNMTDSFLLYLDDGGRCDYLKMVVSDSQVQLHVMMHCAVPLKLRAGRKVHNNAWHSVEVSVLFKNVTLTVHGETVHGEVSTVGQYLRVNSNLFVGGIPAEEKARRLHLDKVAPPFKGFVANLKYGNMAVSPINSHQVRSVAPRSCALENPCQNGGICFVNQEGTLCDCYNTGFHGRYCTEDVRFERGFAHLMLGDQGREESMATFKGSEYLCYDLAAHPIQSSSDEITLSFKTLQRNGLILHTGKAADYVNLALKDGAVSLVINLGSGAFEALVEPVTGKFNDNNWHDVKVTRNLRQLSSIGHAMVTISVDGILTSTGYTQEDYTMLGSDDFFYVGGSPNTADLPGSPISNNFMGCLKEVIYKNSDQKLELSKLAKEGEPKMKVVGEISFTCENVAALDPITFEAPEAFITLPKWKTKRTGSISFDFRTTEPSGLIIFTQGKVSEVKDSKGLRSRKGDFFAIELFDGHLFLLLDMGSGTIKLKATESNVNDGEWYHVDFQRDGRTGSISVNSQRSPFTAGGDNEILDLDSEVFLGGLPEDKADLLLPTELWSALLNIGYVGCVRDLFIDGQSKDVRQLAEQQNAAGVKPFCAKDSPKQCSSNPCRNHGVCREGWNRYVCDCTATGYTGRSCEREASILSYDGSMFMKVVMPVVIHTEAEDVTLRFVSQRAYGLLLATTSRDSADTLRLELDSARVKLTINLDCVRIKCNSSKGPEILYAGKHLNDNVWHTVQVIRRGKTLKLTVDGTSADGLMDGDHTRLEFHNIETGIMTERRYTSVMPSNFMGHLQNVVFNGMAYIDLCRNGDIRYCELNARFGMRTIIADPIIFKTRGSYLTLATLQAYTSMYLFFQFKSTSSDGLILYNSGDANDYIAVELVKGHIHYIFDLGNGQDLIRDNSKRVLNDNRWHNVIISRDNNNIHTLKVDTQTVSQNVNGARNLDLKGDLFIGGLEKSMYAKLPKLVASREGYQGCLASLDLNGRLPDLLKEASYKVNEIERGCEGPSTTCQEYSCGNQGMCVQHWATFTCDCTMTSFSGAYCNDPGTTYIFSKGGGLITYTWRPNDRPSTRADRLAVGFSTHLKDALLVRVDSAATLGDFIELYIKQGKVGVTFNVGTEDISVNETNVAVNDGNYHVARFSRNGGNCTLQLDNHPINERYPSGNIDNERLALARQRIPYRLGRVVDDWLLDKGRQLTIFNSQATITIGGQDRERPFQGQLAGLYYNGLQVLHLTAKNDPNIKTQGNVRLVGDVPSILSTEPSATVSDDILVASAECPTDDEDLEECETSPGELANPTEGGMGGSLPGHKVVIRESGSTTGMVVGIIAAAALCILILLYAMYKYRNRDEGSYQVDESRNYISNSAQTNGAVIKDKEANASKSSTKNKKGKEKEYYV</sequence>
<dbReference type="SUPFAM" id="SSF49899">
    <property type="entry name" value="Concanavalin A-like lectins/glucanases"/>
    <property type="match status" value="6"/>
</dbReference>
<evidence type="ECO:0000256" key="7">
    <source>
        <dbReference type="ARBA" id="ARBA00022889"/>
    </source>
</evidence>
<feature type="signal peptide" evidence="14">
    <location>
        <begin position="1"/>
        <end position="21"/>
    </location>
</feature>
<evidence type="ECO:0000256" key="1">
    <source>
        <dbReference type="ARBA" id="ARBA00004479"/>
    </source>
</evidence>
<keyword evidence="17" id="KW-1185">Reference proteome</keyword>
<evidence type="ECO:0000256" key="9">
    <source>
        <dbReference type="ARBA" id="ARBA00023136"/>
    </source>
</evidence>
<feature type="region of interest" description="Disordered" evidence="12">
    <location>
        <begin position="1409"/>
        <end position="1442"/>
    </location>
</feature>
<dbReference type="GO" id="GO:0016020">
    <property type="term" value="C:membrane"/>
    <property type="evidence" value="ECO:0007669"/>
    <property type="project" value="UniProtKB-SubCell"/>
</dbReference>
<organism evidence="17 18">
    <name type="scientific">Petromyzon marinus</name>
    <name type="common">Sea lamprey</name>
    <dbReference type="NCBI Taxonomy" id="7757"/>
    <lineage>
        <taxon>Eukaryota</taxon>
        <taxon>Metazoa</taxon>
        <taxon>Chordata</taxon>
        <taxon>Craniata</taxon>
        <taxon>Vertebrata</taxon>
        <taxon>Cyclostomata</taxon>
        <taxon>Hyperoartia</taxon>
        <taxon>Petromyzontiformes</taxon>
        <taxon>Petromyzontidae</taxon>
        <taxon>Petromyzon</taxon>
    </lineage>
</organism>
<keyword evidence="3 13" id="KW-0812">Transmembrane</keyword>
<evidence type="ECO:0000256" key="4">
    <source>
        <dbReference type="ARBA" id="ARBA00022723"/>
    </source>
</evidence>
<keyword evidence="8 13" id="KW-1133">Transmembrane helix</keyword>
<evidence type="ECO:0000256" key="11">
    <source>
        <dbReference type="PROSITE-ProRule" id="PRU00076"/>
    </source>
</evidence>
<evidence type="ECO:0000256" key="12">
    <source>
        <dbReference type="SAM" id="MobiDB-lite"/>
    </source>
</evidence>
<dbReference type="FunFam" id="2.10.25.10:FF:000015">
    <property type="entry name" value="neurexin-1 isoform X1"/>
    <property type="match status" value="1"/>
</dbReference>
<dbReference type="InterPro" id="IPR027789">
    <property type="entry name" value="Syndecan/Neurexin_dom"/>
</dbReference>
<feature type="domain" description="Laminin G" evidence="15">
    <location>
        <begin position="252"/>
        <end position="444"/>
    </location>
</feature>